<proteinExistence type="predicted"/>
<comment type="caution">
    <text evidence="1">The sequence shown here is derived from an EMBL/GenBank/DDBJ whole genome shotgun (WGS) entry which is preliminary data.</text>
</comment>
<dbReference type="EMBL" id="JAJNBZ010000001">
    <property type="protein sequence ID" value="MCE5168209.1"/>
    <property type="molecule type" value="Genomic_DNA"/>
</dbReference>
<organism evidence="1 2">
    <name type="scientific">Paenibacillus profundus</name>
    <dbReference type="NCBI Taxonomy" id="1173085"/>
    <lineage>
        <taxon>Bacteria</taxon>
        <taxon>Bacillati</taxon>
        <taxon>Bacillota</taxon>
        <taxon>Bacilli</taxon>
        <taxon>Bacillales</taxon>
        <taxon>Paenibacillaceae</taxon>
        <taxon>Paenibacillus</taxon>
    </lineage>
</organism>
<name>A0ABS8YAK8_9BACL</name>
<reference evidence="1 2" key="1">
    <citation type="submission" date="2021-11" db="EMBL/GenBank/DDBJ databases">
        <title>Draft genome sequence of Paenibacillus profundus YoMME, a new Gram-positive bacteria with exoelectrogenic properties.</title>
        <authorList>
            <person name="Hubenova Y."/>
            <person name="Hubenova E."/>
            <person name="Manasiev Y."/>
            <person name="Peykov S."/>
            <person name="Mitov M."/>
        </authorList>
    </citation>
    <scope>NUCLEOTIDE SEQUENCE [LARGE SCALE GENOMIC DNA]</scope>
    <source>
        <strain evidence="1 2">YoMME</strain>
    </source>
</reference>
<keyword evidence="2" id="KW-1185">Reference proteome</keyword>
<protein>
    <submittedName>
        <fullName evidence="1">Uncharacterized protein</fullName>
    </submittedName>
</protein>
<evidence type="ECO:0000313" key="2">
    <source>
        <dbReference type="Proteomes" id="UP001199916"/>
    </source>
</evidence>
<gene>
    <name evidence="1" type="ORF">LQV63_02585</name>
</gene>
<accession>A0ABS8YAK8</accession>
<dbReference type="Proteomes" id="UP001199916">
    <property type="component" value="Unassembled WGS sequence"/>
</dbReference>
<dbReference type="RefSeq" id="WP_019420377.1">
    <property type="nucleotide sequence ID" value="NZ_JAJNBZ010000001.1"/>
</dbReference>
<sequence>MNVQWLKVFAAAIHRHGAQRGYRPEASILSNYMNMMKSKRSATLIVRGAFLCCMTIR</sequence>
<evidence type="ECO:0000313" key="1">
    <source>
        <dbReference type="EMBL" id="MCE5168209.1"/>
    </source>
</evidence>